<dbReference type="PANTHER" id="PTHR11712">
    <property type="entry name" value="POLYKETIDE SYNTHASE-RELATED"/>
    <property type="match status" value="1"/>
</dbReference>
<dbReference type="PANTHER" id="PTHR11712:SF306">
    <property type="entry name" value="3-OXOACYL-[ACYL-CARRIER-PROTEIN] SYNTHASE 1"/>
    <property type="match status" value="1"/>
</dbReference>
<name>A0A645JCN7_9ZZZZ</name>
<comment type="caution">
    <text evidence="5">The sequence shown here is derived from an EMBL/GenBank/DDBJ whole genome shotgun (WGS) entry which is preliminary data.</text>
</comment>
<evidence type="ECO:0000256" key="3">
    <source>
        <dbReference type="ARBA" id="ARBA00023315"/>
    </source>
</evidence>
<organism evidence="5">
    <name type="scientific">bioreactor metagenome</name>
    <dbReference type="NCBI Taxonomy" id="1076179"/>
    <lineage>
        <taxon>unclassified sequences</taxon>
        <taxon>metagenomes</taxon>
        <taxon>ecological metagenomes</taxon>
    </lineage>
</organism>
<protein>
    <submittedName>
        <fullName evidence="5">3-oxoacyl-[acyl-carrier-protein] synthase 1</fullName>
        <ecNumber evidence="5">2.3.1.41</ecNumber>
    </submittedName>
</protein>
<reference evidence="5" key="1">
    <citation type="submission" date="2019-08" db="EMBL/GenBank/DDBJ databases">
        <authorList>
            <person name="Kucharzyk K."/>
            <person name="Murdoch R.W."/>
            <person name="Higgins S."/>
            <person name="Loffler F."/>
        </authorList>
    </citation>
    <scope>NUCLEOTIDE SEQUENCE</scope>
</reference>
<evidence type="ECO:0000256" key="2">
    <source>
        <dbReference type="ARBA" id="ARBA00022679"/>
    </source>
</evidence>
<dbReference type="SUPFAM" id="SSF53901">
    <property type="entry name" value="Thiolase-like"/>
    <property type="match status" value="1"/>
</dbReference>
<keyword evidence="2 5" id="KW-0808">Transferase</keyword>
<sequence>MVGFGATSDGEDMVAPSGDGAIACMKQAMETVDAPIDYINTHGTSTPVGDMQEVRAMRELFGDQVPPFSSTKSLTGHSLGATGVQEAIYCLIMLNKGFIAGSVNVDTPDPLLGDMPLVTQTRDAELKTVLSNSFGFGGTNASLVLKRWEGQ</sequence>
<accession>A0A645JCN7</accession>
<feature type="domain" description="Ketosynthase family 3 (KS3)" evidence="4">
    <location>
        <begin position="1"/>
        <end position="147"/>
    </location>
</feature>
<evidence type="ECO:0000256" key="1">
    <source>
        <dbReference type="ARBA" id="ARBA00022490"/>
    </source>
</evidence>
<keyword evidence="3 5" id="KW-0012">Acyltransferase</keyword>
<dbReference type="GO" id="GO:0005829">
    <property type="term" value="C:cytosol"/>
    <property type="evidence" value="ECO:0007669"/>
    <property type="project" value="TreeGrafter"/>
</dbReference>
<keyword evidence="1" id="KW-0963">Cytoplasm</keyword>
<dbReference type="InterPro" id="IPR000794">
    <property type="entry name" value="Beta-ketoacyl_synthase"/>
</dbReference>
<dbReference type="InterPro" id="IPR014031">
    <property type="entry name" value="Ketoacyl_synth_C"/>
</dbReference>
<dbReference type="Gene3D" id="3.40.47.10">
    <property type="match status" value="1"/>
</dbReference>
<dbReference type="Pfam" id="PF02801">
    <property type="entry name" value="Ketoacyl-synt_C"/>
    <property type="match status" value="1"/>
</dbReference>
<dbReference type="InterPro" id="IPR020841">
    <property type="entry name" value="PKS_Beta-ketoAc_synthase_dom"/>
</dbReference>
<dbReference type="EC" id="2.3.1.41" evidence="5"/>
<evidence type="ECO:0000259" key="4">
    <source>
        <dbReference type="PROSITE" id="PS52004"/>
    </source>
</evidence>
<proteinExistence type="predicted"/>
<dbReference type="InterPro" id="IPR016039">
    <property type="entry name" value="Thiolase-like"/>
</dbReference>
<dbReference type="EMBL" id="VSSQ01136812">
    <property type="protein sequence ID" value="MPN60922.1"/>
    <property type="molecule type" value="Genomic_DNA"/>
</dbReference>
<dbReference type="GO" id="GO:0004315">
    <property type="term" value="F:3-oxoacyl-[acyl-carrier-protein] synthase activity"/>
    <property type="evidence" value="ECO:0007669"/>
    <property type="project" value="UniProtKB-EC"/>
</dbReference>
<evidence type="ECO:0000313" key="5">
    <source>
        <dbReference type="EMBL" id="MPN60922.1"/>
    </source>
</evidence>
<dbReference type="GO" id="GO:0006633">
    <property type="term" value="P:fatty acid biosynthetic process"/>
    <property type="evidence" value="ECO:0007669"/>
    <property type="project" value="TreeGrafter"/>
</dbReference>
<gene>
    <name evidence="5" type="primary">fabB_4</name>
    <name evidence="5" type="ORF">SDC9_208655</name>
</gene>
<dbReference type="PROSITE" id="PS52004">
    <property type="entry name" value="KS3_2"/>
    <property type="match status" value="1"/>
</dbReference>
<dbReference type="AlphaFoldDB" id="A0A645JCN7"/>